<sequence>MTVFHECDIQMHMCKIFDFRCIRELCYYLYDDRGYASSEFVMRLFADKRRLSGVYRQPRYVKYLCYNRE</sequence>
<dbReference type="AlphaFoldDB" id="A0A167QAX7"/>
<dbReference type="EMBL" id="KV440972">
    <property type="protein sequence ID" value="OAD79389.1"/>
    <property type="molecule type" value="Genomic_DNA"/>
</dbReference>
<dbReference type="VEuPathDB" id="FungiDB:PHYBLDRAFT_139420"/>
<dbReference type="RefSeq" id="XP_018297429.1">
    <property type="nucleotide sequence ID" value="XM_018430219.1"/>
</dbReference>
<keyword evidence="2" id="KW-1185">Reference proteome</keyword>
<reference evidence="2" key="1">
    <citation type="submission" date="2015-06" db="EMBL/GenBank/DDBJ databases">
        <title>Expansion of signal transduction pathways in fungi by whole-genome duplication.</title>
        <authorList>
            <consortium name="DOE Joint Genome Institute"/>
            <person name="Corrochano L.M."/>
            <person name="Kuo A."/>
            <person name="Marcet-Houben M."/>
            <person name="Polaino S."/>
            <person name="Salamov A."/>
            <person name="Villalobos J.M."/>
            <person name="Alvarez M.I."/>
            <person name="Avalos J."/>
            <person name="Benito E.P."/>
            <person name="Benoit I."/>
            <person name="Burger G."/>
            <person name="Camino L.P."/>
            <person name="Canovas D."/>
            <person name="Cerda-Olmedo E."/>
            <person name="Cheng J.-F."/>
            <person name="Dominguez A."/>
            <person name="Elias M."/>
            <person name="Eslava A.P."/>
            <person name="Glaser F."/>
            <person name="Grimwood J."/>
            <person name="Gutierrez G."/>
            <person name="Heitman J."/>
            <person name="Henrissat B."/>
            <person name="Iturriaga E.A."/>
            <person name="Lang B.F."/>
            <person name="Lavin J.L."/>
            <person name="Lee S."/>
            <person name="Li W."/>
            <person name="Lindquist E."/>
            <person name="Lopez-Garcia S."/>
            <person name="Luque E.M."/>
            <person name="Marcos A.T."/>
            <person name="Martin J."/>
            <person name="McCluskey K."/>
            <person name="Medina H.R."/>
            <person name="Miralles-Duran A."/>
            <person name="Miyazaki A."/>
            <person name="Munoz-Torres E."/>
            <person name="Oguiza J.A."/>
            <person name="Ohm R."/>
            <person name="Olmedo M."/>
            <person name="Orejas M."/>
            <person name="Ortiz-Castellanos L."/>
            <person name="Pisabarro A.G."/>
            <person name="Rodriguez-Romero J."/>
            <person name="Ruiz-Herrera J."/>
            <person name="Ruiz-Vazquez R."/>
            <person name="Sanz C."/>
            <person name="Schackwitz W."/>
            <person name="Schmutz J."/>
            <person name="Shahriari M."/>
            <person name="Shelest E."/>
            <person name="Silva-Franco F."/>
            <person name="Soanes D."/>
            <person name="Syed K."/>
            <person name="Tagua V.G."/>
            <person name="Talbot N.J."/>
            <person name="Thon M."/>
            <person name="De vries R.P."/>
            <person name="Wiebenga A."/>
            <person name="Yadav J.S."/>
            <person name="Braun E.L."/>
            <person name="Baker S."/>
            <person name="Garre V."/>
            <person name="Horwitz B."/>
            <person name="Torres-Martinez S."/>
            <person name="Idnurm A."/>
            <person name="Herrera-Estrella A."/>
            <person name="Gabaldon T."/>
            <person name="Grigoriev I.V."/>
        </authorList>
    </citation>
    <scope>NUCLEOTIDE SEQUENCE [LARGE SCALE GENOMIC DNA]</scope>
    <source>
        <strain evidence="2">NRRL 1555(-)</strain>
    </source>
</reference>
<gene>
    <name evidence="1" type="ORF">PHYBLDRAFT_139420</name>
</gene>
<accession>A0A167QAX7</accession>
<organism evidence="1 2">
    <name type="scientific">Phycomyces blakesleeanus (strain ATCC 8743b / DSM 1359 / FGSC 10004 / NBRC 33097 / NRRL 1555)</name>
    <dbReference type="NCBI Taxonomy" id="763407"/>
    <lineage>
        <taxon>Eukaryota</taxon>
        <taxon>Fungi</taxon>
        <taxon>Fungi incertae sedis</taxon>
        <taxon>Mucoromycota</taxon>
        <taxon>Mucoromycotina</taxon>
        <taxon>Mucoromycetes</taxon>
        <taxon>Mucorales</taxon>
        <taxon>Phycomycetaceae</taxon>
        <taxon>Phycomyces</taxon>
    </lineage>
</organism>
<proteinExistence type="predicted"/>
<dbReference type="GeneID" id="28991125"/>
<name>A0A167QAX7_PHYB8</name>
<protein>
    <submittedName>
        <fullName evidence="1">Uncharacterized protein</fullName>
    </submittedName>
</protein>
<evidence type="ECO:0000313" key="1">
    <source>
        <dbReference type="EMBL" id="OAD79389.1"/>
    </source>
</evidence>
<dbReference type="Proteomes" id="UP000077315">
    <property type="component" value="Unassembled WGS sequence"/>
</dbReference>
<dbReference type="InParanoid" id="A0A167QAX7"/>
<evidence type="ECO:0000313" key="2">
    <source>
        <dbReference type="Proteomes" id="UP000077315"/>
    </source>
</evidence>